<organism evidence="6 7">
    <name type="scientific">Amphritea balenae</name>
    <dbReference type="NCBI Taxonomy" id="452629"/>
    <lineage>
        <taxon>Bacteria</taxon>
        <taxon>Pseudomonadati</taxon>
        <taxon>Pseudomonadota</taxon>
        <taxon>Gammaproteobacteria</taxon>
        <taxon>Oceanospirillales</taxon>
        <taxon>Oceanospirillaceae</taxon>
        <taxon>Amphritea</taxon>
    </lineage>
</organism>
<dbReference type="GO" id="GO:0008864">
    <property type="term" value="F:formyltetrahydrofolate deformylase activity"/>
    <property type="evidence" value="ECO:0007669"/>
    <property type="project" value="UniProtKB-UniRule"/>
</dbReference>
<dbReference type="Gene3D" id="3.40.50.170">
    <property type="entry name" value="Formyl transferase, N-terminal domain"/>
    <property type="match status" value="1"/>
</dbReference>
<accession>A0A3P1SQD6</accession>
<dbReference type="EMBL" id="RQXV01000005">
    <property type="protein sequence ID" value="RRC99333.1"/>
    <property type="molecule type" value="Genomic_DNA"/>
</dbReference>
<dbReference type="SUPFAM" id="SSF53328">
    <property type="entry name" value="Formyltransferase"/>
    <property type="match status" value="1"/>
</dbReference>
<dbReference type="PANTHER" id="PTHR42706:SF1">
    <property type="entry name" value="FORMYLTETRAHYDROFOLATE DEFORMYLASE 2, MITOCHONDRIAL"/>
    <property type="match status" value="1"/>
</dbReference>
<dbReference type="PIRSF" id="PIRSF036480">
    <property type="entry name" value="FormyFH4_hydr"/>
    <property type="match status" value="1"/>
</dbReference>
<sequence length="285" mass="32358">MTNRTYRIVLDCPDQVGIVTRVGEIIASNGGWISEASHHSDVESKWFFSRLEVQADSLLIGPAELEQKFAQLKQELNLNLRIEDTDQPKRVVLMASKGSHCMSDLLDRWKSGDLHCEIPCVISNHEDMRGLVEWYGIPFHHVVIDKDDKTPGFAKVEELVDEYQADCVVLARYMQILPQALCEKLRHKVINIHHSFLPSFIGARPYHQASRRGVKLIGATCHYVTEQLDEGPIIDQDVVRVSHSDKVEDLVRLGKDVEKTVLARGLRAHLEDRVLVHGNQTVVFN</sequence>
<dbReference type="PRINTS" id="PR01575">
    <property type="entry name" value="FFH4HYDRLASE"/>
</dbReference>
<dbReference type="Gene3D" id="3.30.70.260">
    <property type="match status" value="1"/>
</dbReference>
<dbReference type="Proteomes" id="UP000267535">
    <property type="component" value="Unassembled WGS sequence"/>
</dbReference>
<comment type="function">
    <text evidence="3">Catalyzes the hydrolysis of 10-formyltetrahydrofolate (formyl-FH4) to formate and tetrahydrofolate (FH4).</text>
</comment>
<dbReference type="InterPro" id="IPR041729">
    <property type="entry name" value="Formyl-FH4-Hydrolase_C"/>
</dbReference>
<dbReference type="SUPFAM" id="SSF55021">
    <property type="entry name" value="ACT-like"/>
    <property type="match status" value="1"/>
</dbReference>
<evidence type="ECO:0000313" key="6">
    <source>
        <dbReference type="EMBL" id="RRC99333.1"/>
    </source>
</evidence>
<evidence type="ECO:0000256" key="1">
    <source>
        <dbReference type="ARBA" id="ARBA00022563"/>
    </source>
</evidence>
<evidence type="ECO:0000256" key="3">
    <source>
        <dbReference type="HAMAP-Rule" id="MF_01927"/>
    </source>
</evidence>
<dbReference type="UniPathway" id="UPA00074">
    <property type="reaction ID" value="UER00170"/>
</dbReference>
<dbReference type="InterPro" id="IPR036477">
    <property type="entry name" value="Formyl_transf_N_sf"/>
</dbReference>
<dbReference type="OrthoDB" id="9806170at2"/>
<gene>
    <name evidence="3 6" type="primary">purU</name>
    <name evidence="6" type="ORF">EHS89_10850</name>
</gene>
<dbReference type="GO" id="GO:0006730">
    <property type="term" value="P:one-carbon metabolic process"/>
    <property type="evidence" value="ECO:0007669"/>
    <property type="project" value="UniProtKB-KW"/>
</dbReference>
<dbReference type="InterPro" id="IPR045865">
    <property type="entry name" value="ACT-like_dom_sf"/>
</dbReference>
<dbReference type="GO" id="GO:0006189">
    <property type="term" value="P:'de novo' IMP biosynthetic process"/>
    <property type="evidence" value="ECO:0007669"/>
    <property type="project" value="UniProtKB-UniRule"/>
</dbReference>
<comment type="pathway">
    <text evidence="3">Purine metabolism; IMP biosynthesis via de novo pathway; formate from 10-formyl-5,6,7,8-tetrahydrofolate: step 1/1.</text>
</comment>
<dbReference type="CDD" id="cd08648">
    <property type="entry name" value="FMT_core_Formyl-FH4-Hydrolase_C"/>
    <property type="match status" value="1"/>
</dbReference>
<dbReference type="InterPro" id="IPR004810">
    <property type="entry name" value="PurU"/>
</dbReference>
<evidence type="ECO:0000256" key="4">
    <source>
        <dbReference type="NCBIfam" id="TIGR00655"/>
    </source>
</evidence>
<comment type="caution">
    <text evidence="6">The sequence shown here is derived from an EMBL/GenBank/DDBJ whole genome shotgun (WGS) entry which is preliminary data.</text>
</comment>
<protein>
    <recommendedName>
        <fullName evidence="3 4">Formyltetrahydrofolate deformylase</fullName>
        <ecNumber evidence="3 4">3.5.1.10</ecNumber>
    </recommendedName>
    <alternativeName>
        <fullName evidence="3">Formyl-FH(4) hydrolase</fullName>
    </alternativeName>
</protein>
<comment type="similarity">
    <text evidence="3">Belongs to the PurU family.</text>
</comment>
<proteinExistence type="inferred from homology"/>
<dbReference type="PANTHER" id="PTHR42706">
    <property type="entry name" value="FORMYLTETRAHYDROFOLATE DEFORMYLASE"/>
    <property type="match status" value="1"/>
</dbReference>
<dbReference type="AlphaFoldDB" id="A0A3P1SQD6"/>
<dbReference type="NCBIfam" id="TIGR00655">
    <property type="entry name" value="PurU"/>
    <property type="match status" value="1"/>
</dbReference>
<keyword evidence="7" id="KW-1185">Reference proteome</keyword>
<dbReference type="InterPro" id="IPR002376">
    <property type="entry name" value="Formyl_transf_N"/>
</dbReference>
<comment type="catalytic activity">
    <reaction evidence="3">
        <text>(6R)-10-formyltetrahydrofolate + H2O = (6S)-5,6,7,8-tetrahydrofolate + formate + H(+)</text>
        <dbReference type="Rhea" id="RHEA:19833"/>
        <dbReference type="ChEBI" id="CHEBI:15377"/>
        <dbReference type="ChEBI" id="CHEBI:15378"/>
        <dbReference type="ChEBI" id="CHEBI:15740"/>
        <dbReference type="ChEBI" id="CHEBI:57453"/>
        <dbReference type="ChEBI" id="CHEBI:195366"/>
        <dbReference type="EC" id="3.5.1.10"/>
    </reaction>
</comment>
<name>A0A3P1SQD6_9GAMM</name>
<keyword evidence="1 3" id="KW-0554">One-carbon metabolism</keyword>
<dbReference type="NCBIfam" id="NF004684">
    <property type="entry name" value="PRK06027.1"/>
    <property type="match status" value="1"/>
</dbReference>
<keyword evidence="3" id="KW-0658">Purine biosynthesis</keyword>
<feature type="active site" evidence="3">
    <location>
        <position position="229"/>
    </location>
</feature>
<dbReference type="CDD" id="cd04875">
    <property type="entry name" value="ACT_F4HF-DF"/>
    <property type="match status" value="1"/>
</dbReference>
<reference evidence="6 7" key="1">
    <citation type="submission" date="2018-11" db="EMBL/GenBank/DDBJ databases">
        <title>The draft genome sequence of Amphritea balenae JAMM 1525T.</title>
        <authorList>
            <person name="Fang Z."/>
            <person name="Zhang Y."/>
            <person name="Han X."/>
        </authorList>
    </citation>
    <scope>NUCLEOTIDE SEQUENCE [LARGE SCALE GENOMIC DNA]</scope>
    <source>
        <strain evidence="6 7">JAMM 1525</strain>
    </source>
</reference>
<dbReference type="RefSeq" id="WP_124926171.1">
    <property type="nucleotide sequence ID" value="NZ_BMOH01000004.1"/>
</dbReference>
<dbReference type="EC" id="3.5.1.10" evidence="3 4"/>
<dbReference type="Pfam" id="PF00551">
    <property type="entry name" value="Formyl_trans_N"/>
    <property type="match status" value="1"/>
</dbReference>
<dbReference type="HAMAP" id="MF_01927">
    <property type="entry name" value="PurU"/>
    <property type="match status" value="1"/>
</dbReference>
<dbReference type="InterPro" id="IPR044074">
    <property type="entry name" value="PurU_ACT"/>
</dbReference>
<keyword evidence="2 3" id="KW-0378">Hydrolase</keyword>
<evidence type="ECO:0000259" key="5">
    <source>
        <dbReference type="PROSITE" id="PS51671"/>
    </source>
</evidence>
<dbReference type="InterPro" id="IPR002912">
    <property type="entry name" value="ACT_dom"/>
</dbReference>
<feature type="domain" description="ACT" evidence="5">
    <location>
        <begin position="7"/>
        <end position="87"/>
    </location>
</feature>
<evidence type="ECO:0000313" key="7">
    <source>
        <dbReference type="Proteomes" id="UP000267535"/>
    </source>
</evidence>
<dbReference type="PROSITE" id="PS51671">
    <property type="entry name" value="ACT"/>
    <property type="match status" value="1"/>
</dbReference>
<evidence type="ECO:0000256" key="2">
    <source>
        <dbReference type="ARBA" id="ARBA00022801"/>
    </source>
</evidence>